<evidence type="ECO:0000256" key="1">
    <source>
        <dbReference type="ARBA" id="ARBA00001974"/>
    </source>
</evidence>
<evidence type="ECO:0000259" key="7">
    <source>
        <dbReference type="PROSITE" id="PS51294"/>
    </source>
</evidence>
<dbReference type="InterPro" id="IPR017930">
    <property type="entry name" value="Myb_dom"/>
</dbReference>
<dbReference type="GO" id="GO:0003955">
    <property type="term" value="F:NAD(P)H dehydrogenase (quinone) activity"/>
    <property type="evidence" value="ECO:0007669"/>
    <property type="project" value="TreeGrafter"/>
</dbReference>
<comment type="caution">
    <text evidence="8">The sequence shown here is derived from an EMBL/GenBank/DDBJ whole genome shotgun (WGS) entry which is preliminary data.</text>
</comment>
<dbReference type="Pfam" id="PF00249">
    <property type="entry name" value="Myb_DNA-binding"/>
    <property type="match status" value="1"/>
</dbReference>
<dbReference type="GO" id="GO:0042372">
    <property type="term" value="P:phylloquinone biosynthetic process"/>
    <property type="evidence" value="ECO:0007669"/>
    <property type="project" value="TreeGrafter"/>
</dbReference>
<dbReference type="GO" id="GO:0009507">
    <property type="term" value="C:chloroplast"/>
    <property type="evidence" value="ECO:0007669"/>
    <property type="project" value="TreeGrafter"/>
</dbReference>
<proteinExistence type="predicted"/>
<evidence type="ECO:0000256" key="5">
    <source>
        <dbReference type="SAM" id="MobiDB-lite"/>
    </source>
</evidence>
<dbReference type="PANTHER" id="PTHR42913">
    <property type="entry name" value="APOPTOSIS-INDUCING FACTOR 1"/>
    <property type="match status" value="1"/>
</dbReference>
<dbReference type="PRINTS" id="PR00411">
    <property type="entry name" value="PNDRDTASEI"/>
</dbReference>
<dbReference type="CDD" id="cd11660">
    <property type="entry name" value="SANT_TRF"/>
    <property type="match status" value="1"/>
</dbReference>
<dbReference type="Pfam" id="PF07992">
    <property type="entry name" value="Pyr_redox_2"/>
    <property type="match status" value="1"/>
</dbReference>
<dbReference type="GO" id="GO:0019646">
    <property type="term" value="P:aerobic electron transport chain"/>
    <property type="evidence" value="ECO:0007669"/>
    <property type="project" value="TreeGrafter"/>
</dbReference>
<dbReference type="SMART" id="SM00717">
    <property type="entry name" value="SANT"/>
    <property type="match status" value="1"/>
</dbReference>
<dbReference type="PROSITE" id="PS50090">
    <property type="entry name" value="MYB_LIKE"/>
    <property type="match status" value="1"/>
</dbReference>
<sequence>MLISGGLSRLRGPLRPGLIVAAASSTATATSPPSAAGYTSSPTPRVCILGGGFGGLYAAVRLESLLWPRGSKPQITLVDKADRFVFKPLLYELINGAAATDEVAPRFDQLLAPYLTNFVQGTVTSIEPTQPTKDGGSAGGGRVVLGNGTAVDYDWLVLALGSETNTFGTPGAREHAITFNSLQDVQQINAEVQQLEVLSPSPTVVVVGAGYAGVELAATMAERLPSATVQIINTGNMILQGCPLGQRQAAERILDQSRVQLVPNAKVSKIELDSSPSTSAPASSVRRRRVTVEYKSGTKQDLPADLVLWTAGSAPATSAGRNPLKVPFPCDDRGSTRTDATLRVQGHAHVFALGDVAVSSGSPPPATAQVAFQQSDYVAWNLWAAINRRPLLPFKYQHLGEAMSLGKVNGAFTAPFELPKELTDVLQSGPVKPLFDAVGIRLAGTGNSKGLTVEGPLAGFLRRGAYWAGRFRKGVPEMVPGNPMYAESVGLERLEALANRKAGQHIVPLRPEAQAWHVGPGRCEGPEEAGQAPTQEADGHEDYVGGTGGLRRKGPGEGYGPGHPHLADAGARRKKHHNPWSVDEMWALVEGVQRCGGGRWAEIKKLGLRELASRSAVDLKDKWRNLSRVAALPPSTRRAKSDRRRLVPSDMLQLVRELMHAASVEKAHVDRAHSALHDKEDC</sequence>
<feature type="domain" description="HTH myb-type" evidence="7">
    <location>
        <begin position="572"/>
        <end position="631"/>
    </location>
</feature>
<dbReference type="SUPFAM" id="SSF51905">
    <property type="entry name" value="FAD/NAD(P)-binding domain"/>
    <property type="match status" value="2"/>
</dbReference>
<keyword evidence="3" id="KW-0274">FAD</keyword>
<protein>
    <submittedName>
        <fullName evidence="8">Uncharacterized protein</fullName>
    </submittedName>
</protein>
<feature type="domain" description="Myb-like" evidence="6">
    <location>
        <begin position="572"/>
        <end position="627"/>
    </location>
</feature>
<evidence type="ECO:0000313" key="8">
    <source>
        <dbReference type="EMBL" id="KAK9792690.1"/>
    </source>
</evidence>
<feature type="region of interest" description="Disordered" evidence="5">
    <location>
        <begin position="522"/>
        <end position="543"/>
    </location>
</feature>
<keyword evidence="9" id="KW-1185">Reference proteome</keyword>
<dbReference type="EMBL" id="JALJOQ010000160">
    <property type="protein sequence ID" value="KAK9792690.1"/>
    <property type="molecule type" value="Genomic_DNA"/>
</dbReference>
<evidence type="ECO:0000313" key="9">
    <source>
        <dbReference type="Proteomes" id="UP001465755"/>
    </source>
</evidence>
<keyword evidence="4" id="KW-0560">Oxidoreductase</keyword>
<dbReference type="Proteomes" id="UP001465755">
    <property type="component" value="Unassembled WGS sequence"/>
</dbReference>
<evidence type="ECO:0000256" key="2">
    <source>
        <dbReference type="ARBA" id="ARBA00022630"/>
    </source>
</evidence>
<dbReference type="PANTHER" id="PTHR42913:SF4">
    <property type="entry name" value="ALTERNATIVE NAD(P)H-UBIQUINONE OXIDOREDUCTASE C1, CHLOROPLASTIC_MITOCHONDRIAL"/>
    <property type="match status" value="1"/>
</dbReference>
<reference evidence="8 9" key="1">
    <citation type="journal article" date="2024" name="Nat. Commun.">
        <title>Phylogenomics reveals the evolutionary origins of lichenization in chlorophyte algae.</title>
        <authorList>
            <person name="Puginier C."/>
            <person name="Libourel C."/>
            <person name="Otte J."/>
            <person name="Skaloud P."/>
            <person name="Haon M."/>
            <person name="Grisel S."/>
            <person name="Petersen M."/>
            <person name="Berrin J.G."/>
            <person name="Delaux P.M."/>
            <person name="Dal Grande F."/>
            <person name="Keller J."/>
        </authorList>
    </citation>
    <scope>NUCLEOTIDE SEQUENCE [LARGE SCALE GENOMIC DNA]</scope>
    <source>
        <strain evidence="8 9">SAG 2036</strain>
    </source>
</reference>
<dbReference type="PROSITE" id="PS51294">
    <property type="entry name" value="HTH_MYB"/>
    <property type="match status" value="1"/>
</dbReference>
<evidence type="ECO:0000259" key="6">
    <source>
        <dbReference type="PROSITE" id="PS50090"/>
    </source>
</evidence>
<dbReference type="PRINTS" id="PR00368">
    <property type="entry name" value="FADPNR"/>
</dbReference>
<organism evidence="8 9">
    <name type="scientific">Symbiochloris irregularis</name>
    <dbReference type="NCBI Taxonomy" id="706552"/>
    <lineage>
        <taxon>Eukaryota</taxon>
        <taxon>Viridiplantae</taxon>
        <taxon>Chlorophyta</taxon>
        <taxon>core chlorophytes</taxon>
        <taxon>Trebouxiophyceae</taxon>
        <taxon>Trebouxiales</taxon>
        <taxon>Trebouxiaceae</taxon>
        <taxon>Symbiochloris</taxon>
    </lineage>
</organism>
<keyword evidence="2" id="KW-0285">Flavoprotein</keyword>
<dbReference type="Gene3D" id="1.10.246.220">
    <property type="match status" value="1"/>
</dbReference>
<dbReference type="Gene3D" id="3.50.50.100">
    <property type="match status" value="1"/>
</dbReference>
<comment type="cofactor">
    <cofactor evidence="1">
        <name>FAD</name>
        <dbReference type="ChEBI" id="CHEBI:57692"/>
    </cofactor>
</comment>
<dbReference type="InterPro" id="IPR023753">
    <property type="entry name" value="FAD/NAD-binding_dom"/>
</dbReference>
<name>A0AAW1NU52_9CHLO</name>
<evidence type="ECO:0000256" key="3">
    <source>
        <dbReference type="ARBA" id="ARBA00022827"/>
    </source>
</evidence>
<evidence type="ECO:0000256" key="4">
    <source>
        <dbReference type="ARBA" id="ARBA00023002"/>
    </source>
</evidence>
<dbReference type="InterPro" id="IPR051169">
    <property type="entry name" value="NADH-Q_oxidoreductase"/>
</dbReference>
<dbReference type="InterPro" id="IPR009057">
    <property type="entry name" value="Homeodomain-like_sf"/>
</dbReference>
<dbReference type="InterPro" id="IPR001005">
    <property type="entry name" value="SANT/Myb"/>
</dbReference>
<dbReference type="SUPFAM" id="SSF46689">
    <property type="entry name" value="Homeodomain-like"/>
    <property type="match status" value="1"/>
</dbReference>
<accession>A0AAW1NU52</accession>
<dbReference type="AlphaFoldDB" id="A0AAW1NU52"/>
<dbReference type="InterPro" id="IPR036188">
    <property type="entry name" value="FAD/NAD-bd_sf"/>
</dbReference>
<gene>
    <name evidence="8" type="ORF">WJX73_001665</name>
</gene>